<protein>
    <recommendedName>
        <fullName evidence="1">EthD domain-containing protein</fullName>
    </recommendedName>
</protein>
<organism evidence="2 3">
    <name type="scientific">Labilithrix luteola</name>
    <dbReference type="NCBI Taxonomy" id="1391654"/>
    <lineage>
        <taxon>Bacteria</taxon>
        <taxon>Pseudomonadati</taxon>
        <taxon>Myxococcota</taxon>
        <taxon>Polyangia</taxon>
        <taxon>Polyangiales</taxon>
        <taxon>Labilitrichaceae</taxon>
        <taxon>Labilithrix</taxon>
    </lineage>
</organism>
<dbReference type="RefSeq" id="WP_146651432.1">
    <property type="nucleotide sequence ID" value="NZ_CP012333.1"/>
</dbReference>
<proteinExistence type="predicted"/>
<dbReference type="GO" id="GO:0016491">
    <property type="term" value="F:oxidoreductase activity"/>
    <property type="evidence" value="ECO:0007669"/>
    <property type="project" value="InterPro"/>
</dbReference>
<keyword evidence="3" id="KW-1185">Reference proteome</keyword>
<dbReference type="EMBL" id="CP012333">
    <property type="protein sequence ID" value="AKV00075.1"/>
    <property type="molecule type" value="Genomic_DNA"/>
</dbReference>
<accession>A0A0K1Q3V6</accession>
<evidence type="ECO:0000259" key="1">
    <source>
        <dbReference type="Pfam" id="PF07110"/>
    </source>
</evidence>
<dbReference type="PANTHER" id="PTHR40260">
    <property type="entry name" value="BLR8190 PROTEIN"/>
    <property type="match status" value="1"/>
</dbReference>
<dbReference type="KEGG" id="llu:AKJ09_06738"/>
<dbReference type="NCBIfam" id="TIGR02118">
    <property type="entry name" value="EthD family reductase"/>
    <property type="match status" value="1"/>
</dbReference>
<reference evidence="2 3" key="1">
    <citation type="submission" date="2015-08" db="EMBL/GenBank/DDBJ databases">
        <authorList>
            <person name="Babu N.S."/>
            <person name="Beckwith C.J."/>
            <person name="Beseler K.G."/>
            <person name="Brison A."/>
            <person name="Carone J.V."/>
            <person name="Caskin T.P."/>
            <person name="Diamond M."/>
            <person name="Durham M.E."/>
            <person name="Foxe J.M."/>
            <person name="Go M."/>
            <person name="Henderson B.A."/>
            <person name="Jones I.B."/>
            <person name="McGettigan J.A."/>
            <person name="Micheletti S.J."/>
            <person name="Nasrallah M.E."/>
            <person name="Ortiz D."/>
            <person name="Piller C.R."/>
            <person name="Privatt S.R."/>
            <person name="Schneider S.L."/>
            <person name="Sharp S."/>
            <person name="Smith T.C."/>
            <person name="Stanton J.D."/>
            <person name="Ullery H.E."/>
            <person name="Wilson R.J."/>
            <person name="Serrano M.G."/>
            <person name="Buck G."/>
            <person name="Lee V."/>
            <person name="Wang Y."/>
            <person name="Carvalho R."/>
            <person name="Voegtly L."/>
            <person name="Shi R."/>
            <person name="Duckworth R."/>
            <person name="Johnson A."/>
            <person name="Loviza R."/>
            <person name="Walstead R."/>
            <person name="Shah Z."/>
            <person name="Kiflezghi M."/>
            <person name="Wade K."/>
            <person name="Ball S.L."/>
            <person name="Bradley K.W."/>
            <person name="Asai D.J."/>
            <person name="Bowman C.A."/>
            <person name="Russell D.A."/>
            <person name="Pope W.H."/>
            <person name="Jacobs-Sera D."/>
            <person name="Hendrix R.W."/>
            <person name="Hatfull G.F."/>
        </authorList>
    </citation>
    <scope>NUCLEOTIDE SEQUENCE [LARGE SCALE GENOMIC DNA]</scope>
    <source>
        <strain evidence="2 3">DSM 27648</strain>
    </source>
</reference>
<feature type="domain" description="EthD" evidence="1">
    <location>
        <begin position="17"/>
        <end position="91"/>
    </location>
</feature>
<dbReference type="SUPFAM" id="SSF54909">
    <property type="entry name" value="Dimeric alpha+beta barrel"/>
    <property type="match status" value="1"/>
</dbReference>
<dbReference type="Pfam" id="PF07110">
    <property type="entry name" value="EthD"/>
    <property type="match status" value="1"/>
</dbReference>
<dbReference type="AlphaFoldDB" id="A0A0K1Q3V6"/>
<name>A0A0K1Q3V6_9BACT</name>
<dbReference type="InterPro" id="IPR009799">
    <property type="entry name" value="EthD_dom"/>
</dbReference>
<dbReference type="PATRIC" id="fig|1391654.3.peg.6835"/>
<dbReference type="STRING" id="1391654.AKJ09_06738"/>
<dbReference type="PANTHER" id="PTHR40260:SF2">
    <property type="entry name" value="BLR8190 PROTEIN"/>
    <property type="match status" value="1"/>
</dbReference>
<dbReference type="Gene3D" id="3.30.70.100">
    <property type="match status" value="1"/>
</dbReference>
<dbReference type="Proteomes" id="UP000064967">
    <property type="component" value="Chromosome"/>
</dbReference>
<dbReference type="InterPro" id="IPR011008">
    <property type="entry name" value="Dimeric_a/b-barrel"/>
</dbReference>
<evidence type="ECO:0000313" key="2">
    <source>
        <dbReference type="EMBL" id="AKV00075.1"/>
    </source>
</evidence>
<gene>
    <name evidence="2" type="ORF">AKJ09_06738</name>
</gene>
<sequence>MIKVTVMYPYTEGARFDHAYYRDRHMPMMKAWLGNACAYYTVEKGLAGRAPGAPPAFVAMCAFICDSVEGYRAAIQEHSAEIMGDIANYTDIAPVIQFSEVVVERSDR</sequence>
<dbReference type="OrthoDB" id="5343971at2"/>
<evidence type="ECO:0000313" key="3">
    <source>
        <dbReference type="Proteomes" id="UP000064967"/>
    </source>
</evidence>